<gene>
    <name evidence="1" type="ORF">ACFFVF_04030</name>
</gene>
<dbReference type="RefSeq" id="WP_236455068.1">
    <property type="nucleotide sequence ID" value="NZ_CBCSGE010000004.1"/>
</dbReference>
<protein>
    <submittedName>
        <fullName evidence="1">Uncharacterized protein</fullName>
    </submittedName>
</protein>
<dbReference type="InterPro" id="IPR008993">
    <property type="entry name" value="TIMP-like_OB-fold"/>
</dbReference>
<sequence>MVLNFKLIKFIFILFSSLILFSQGNRKTDNTSLCLTYDTSIPNIEDSIEQSEYVFIGKVIEVIRTEKLNATDYNSNGPIDFESEYNYWFILEVKEKFKGNFKTKIKIYSRNFSGLCPILELNQSYLIYSRKMKKFEIDHFNHSFPYIYCGDRSKKLEHSKDDVLILRKMKINN</sequence>
<reference evidence="1 2" key="1">
    <citation type="submission" date="2024-09" db="EMBL/GenBank/DDBJ databases">
        <authorList>
            <person name="Sun Q."/>
            <person name="Mori K."/>
        </authorList>
    </citation>
    <scope>NUCLEOTIDE SEQUENCE [LARGE SCALE GENOMIC DNA]</scope>
    <source>
        <strain evidence="1 2">CECT 7955</strain>
    </source>
</reference>
<dbReference type="Gene3D" id="2.40.50.120">
    <property type="match status" value="1"/>
</dbReference>
<comment type="caution">
    <text evidence="1">The sequence shown here is derived from an EMBL/GenBank/DDBJ whole genome shotgun (WGS) entry which is preliminary data.</text>
</comment>
<keyword evidence="2" id="KW-1185">Reference proteome</keyword>
<proteinExistence type="predicted"/>
<dbReference type="SUPFAM" id="SSF50242">
    <property type="entry name" value="TIMP-like"/>
    <property type="match status" value="1"/>
</dbReference>
<evidence type="ECO:0000313" key="2">
    <source>
        <dbReference type="Proteomes" id="UP001589607"/>
    </source>
</evidence>
<accession>A0ABV5GJW1</accession>
<dbReference type="EMBL" id="JBHMEY010000009">
    <property type="protein sequence ID" value="MFB9095670.1"/>
    <property type="molecule type" value="Genomic_DNA"/>
</dbReference>
<dbReference type="Proteomes" id="UP001589607">
    <property type="component" value="Unassembled WGS sequence"/>
</dbReference>
<name>A0ABV5GJW1_9FLAO</name>
<evidence type="ECO:0000313" key="1">
    <source>
        <dbReference type="EMBL" id="MFB9095670.1"/>
    </source>
</evidence>
<organism evidence="1 2">
    <name type="scientific">Flavobacterium jumunjinense</name>
    <dbReference type="NCBI Taxonomy" id="998845"/>
    <lineage>
        <taxon>Bacteria</taxon>
        <taxon>Pseudomonadati</taxon>
        <taxon>Bacteroidota</taxon>
        <taxon>Flavobacteriia</taxon>
        <taxon>Flavobacteriales</taxon>
        <taxon>Flavobacteriaceae</taxon>
        <taxon>Flavobacterium</taxon>
    </lineage>
</organism>